<dbReference type="Proteomes" id="UP000781932">
    <property type="component" value="Unassembled WGS sequence"/>
</dbReference>
<feature type="transmembrane region" description="Helical" evidence="7">
    <location>
        <begin position="76"/>
        <end position="98"/>
    </location>
</feature>
<dbReference type="GO" id="GO:0016020">
    <property type="term" value="C:membrane"/>
    <property type="evidence" value="ECO:0007669"/>
    <property type="project" value="UniProtKB-SubCell"/>
</dbReference>
<dbReference type="PANTHER" id="PTHR33048">
    <property type="entry name" value="PTH11-LIKE INTEGRAL MEMBRANE PROTEIN (AFU_ORTHOLOGUE AFUA_5G11245)"/>
    <property type="match status" value="1"/>
</dbReference>
<organism evidence="9 10">
    <name type="scientific">Colletotrichum karsti</name>
    <dbReference type="NCBI Taxonomy" id="1095194"/>
    <lineage>
        <taxon>Eukaryota</taxon>
        <taxon>Fungi</taxon>
        <taxon>Dikarya</taxon>
        <taxon>Ascomycota</taxon>
        <taxon>Pezizomycotina</taxon>
        <taxon>Sordariomycetes</taxon>
        <taxon>Hypocreomycetidae</taxon>
        <taxon>Glomerellales</taxon>
        <taxon>Glomerellaceae</taxon>
        <taxon>Colletotrichum</taxon>
        <taxon>Colletotrichum boninense species complex</taxon>
    </lineage>
</organism>
<comment type="caution">
    <text evidence="9">The sequence shown here is derived from an EMBL/GenBank/DDBJ whole genome shotgun (WGS) entry which is preliminary data.</text>
</comment>
<feature type="transmembrane region" description="Helical" evidence="7">
    <location>
        <begin position="37"/>
        <end position="56"/>
    </location>
</feature>
<evidence type="ECO:0000256" key="2">
    <source>
        <dbReference type="ARBA" id="ARBA00022692"/>
    </source>
</evidence>
<evidence type="ECO:0000256" key="4">
    <source>
        <dbReference type="ARBA" id="ARBA00023136"/>
    </source>
</evidence>
<evidence type="ECO:0000313" key="9">
    <source>
        <dbReference type="EMBL" id="KAF9880504.1"/>
    </source>
</evidence>
<dbReference type="RefSeq" id="XP_038749965.1">
    <property type="nucleotide sequence ID" value="XM_038885177.1"/>
</dbReference>
<sequence>MAFANGSFNIAIDLTLFVLPVTQFINVSWTKRKKFGVSLIFLVGLFVTVSSCIRLASLTRFAGTHNPTFDFKNLSIWSLVEMHLSVICACMPGMTAFIRRIKPRMPCCNAEVPEEIRNKPRTGHGVMRRIRETFTRITEAARGSGNGSAWNRSKKTTTSTMTGTQLSTFDREAPEYRDYLAYASYIDNGTKATQTGSPRSEREQGGGSVVREISHSTP</sequence>
<reference evidence="9" key="1">
    <citation type="submission" date="2020-03" db="EMBL/GenBank/DDBJ databases">
        <authorList>
            <person name="He L."/>
        </authorList>
    </citation>
    <scope>NUCLEOTIDE SEQUENCE</scope>
    <source>
        <strain evidence="9">CkLH20</strain>
    </source>
</reference>
<dbReference type="AlphaFoldDB" id="A0A9P6ICW5"/>
<comment type="similarity">
    <text evidence="5">Belongs to the SAT4 family.</text>
</comment>
<feature type="region of interest" description="Disordered" evidence="6">
    <location>
        <begin position="141"/>
        <end position="163"/>
    </location>
</feature>
<dbReference type="InterPro" id="IPR049326">
    <property type="entry name" value="Rhodopsin_dom_fungi"/>
</dbReference>
<evidence type="ECO:0000256" key="3">
    <source>
        <dbReference type="ARBA" id="ARBA00022989"/>
    </source>
</evidence>
<feature type="domain" description="Rhodopsin" evidence="8">
    <location>
        <begin position="2"/>
        <end position="99"/>
    </location>
</feature>
<protein>
    <submittedName>
        <fullName evidence="9">CFEM domain-containing protein</fullName>
    </submittedName>
</protein>
<proteinExistence type="inferred from homology"/>
<evidence type="ECO:0000256" key="1">
    <source>
        <dbReference type="ARBA" id="ARBA00004141"/>
    </source>
</evidence>
<feature type="transmembrane region" description="Helical" evidence="7">
    <location>
        <begin position="6"/>
        <end position="25"/>
    </location>
</feature>
<keyword evidence="10" id="KW-1185">Reference proteome</keyword>
<dbReference type="EMBL" id="JAATWM020000005">
    <property type="protein sequence ID" value="KAF9880504.1"/>
    <property type="molecule type" value="Genomic_DNA"/>
</dbReference>
<evidence type="ECO:0000256" key="7">
    <source>
        <dbReference type="SAM" id="Phobius"/>
    </source>
</evidence>
<accession>A0A9P6ICW5</accession>
<dbReference type="PANTHER" id="PTHR33048:SF47">
    <property type="entry name" value="INTEGRAL MEMBRANE PROTEIN-RELATED"/>
    <property type="match status" value="1"/>
</dbReference>
<dbReference type="GeneID" id="62158251"/>
<dbReference type="Pfam" id="PF20684">
    <property type="entry name" value="Fung_rhodopsin"/>
    <property type="match status" value="1"/>
</dbReference>
<evidence type="ECO:0000256" key="5">
    <source>
        <dbReference type="ARBA" id="ARBA00038359"/>
    </source>
</evidence>
<keyword evidence="3 7" id="KW-1133">Transmembrane helix</keyword>
<feature type="region of interest" description="Disordered" evidence="6">
    <location>
        <begin position="189"/>
        <end position="218"/>
    </location>
</feature>
<evidence type="ECO:0000256" key="6">
    <source>
        <dbReference type="SAM" id="MobiDB-lite"/>
    </source>
</evidence>
<evidence type="ECO:0000313" key="10">
    <source>
        <dbReference type="Proteomes" id="UP000781932"/>
    </source>
</evidence>
<comment type="subcellular location">
    <subcellularLocation>
        <location evidence="1">Membrane</location>
        <topology evidence="1">Multi-pass membrane protein</topology>
    </subcellularLocation>
</comment>
<dbReference type="OrthoDB" id="2496787at2759"/>
<gene>
    <name evidence="9" type="ORF">CkaCkLH20_02458</name>
</gene>
<name>A0A9P6ICW5_9PEZI</name>
<evidence type="ECO:0000259" key="8">
    <source>
        <dbReference type="Pfam" id="PF20684"/>
    </source>
</evidence>
<keyword evidence="2 7" id="KW-0812">Transmembrane</keyword>
<reference evidence="9" key="2">
    <citation type="submission" date="2020-11" db="EMBL/GenBank/DDBJ databases">
        <title>Whole genome sequencing of Colletotrichum sp.</title>
        <authorList>
            <person name="Li H."/>
        </authorList>
    </citation>
    <scope>NUCLEOTIDE SEQUENCE</scope>
    <source>
        <strain evidence="9">CkLH20</strain>
    </source>
</reference>
<keyword evidence="4 7" id="KW-0472">Membrane</keyword>
<dbReference type="InterPro" id="IPR052337">
    <property type="entry name" value="SAT4-like"/>
</dbReference>